<organism evidence="1 2">
    <name type="scientific">Enterococcus faecalis TX4248</name>
    <dbReference type="NCBI Taxonomy" id="749495"/>
    <lineage>
        <taxon>Bacteria</taxon>
        <taxon>Bacillati</taxon>
        <taxon>Bacillota</taxon>
        <taxon>Bacilli</taxon>
        <taxon>Lactobacillales</taxon>
        <taxon>Enterococcaceae</taxon>
        <taxon>Enterococcus</taxon>
    </lineage>
</organism>
<dbReference type="Proteomes" id="UP000004846">
    <property type="component" value="Unassembled WGS sequence"/>
</dbReference>
<dbReference type="HOGENOM" id="CLU_155129_0_0_9"/>
<evidence type="ECO:0008006" key="3">
    <source>
        <dbReference type="Google" id="ProtNLM"/>
    </source>
</evidence>
<evidence type="ECO:0000313" key="1">
    <source>
        <dbReference type="EMBL" id="EFM83995.1"/>
    </source>
</evidence>
<dbReference type="AlphaFoldDB" id="A0A125W9J7"/>
<proteinExistence type="predicted"/>
<accession>A0A125W9J7</accession>
<evidence type="ECO:0000313" key="2">
    <source>
        <dbReference type="Proteomes" id="UP000004846"/>
    </source>
</evidence>
<dbReference type="InterPro" id="IPR032080">
    <property type="entry name" value="DUF4809"/>
</dbReference>
<dbReference type="EMBL" id="AEBR01000008">
    <property type="protein sequence ID" value="EFM83995.1"/>
    <property type="molecule type" value="Genomic_DNA"/>
</dbReference>
<dbReference type="RefSeq" id="WP_002358638.1">
    <property type="nucleotide sequence ID" value="NZ_GL454414.1"/>
</dbReference>
<name>A0A125W9J7_ENTFL</name>
<reference evidence="2" key="1">
    <citation type="submission" date="2010-07" db="EMBL/GenBank/DDBJ databases">
        <authorList>
            <person name="Weinstock G."/>
            <person name="Sodergren E."/>
            <person name="Clifton S."/>
            <person name="Fulton L."/>
            <person name="Fulton B."/>
            <person name="Courtney L."/>
            <person name="Fronick C."/>
            <person name="Harrison M."/>
            <person name="Strong C."/>
            <person name="Farmer C."/>
            <person name="Delahaunty K."/>
            <person name="Markovic C."/>
            <person name="Hall O."/>
            <person name="Minx P."/>
            <person name="Tomlinson C."/>
            <person name="Mitreva M."/>
            <person name="Hou S."/>
            <person name="Chen J."/>
            <person name="Wollam A."/>
            <person name="Pepin K.H."/>
            <person name="Johnson M."/>
            <person name="Bhonagiri V."/>
            <person name="Zhang X."/>
            <person name="Suruliraj S."/>
            <person name="Warren W."/>
            <person name="Chinwalla A."/>
            <person name="Mardis E.R."/>
            <person name="Wilson R.K."/>
        </authorList>
    </citation>
    <scope>NUCLEOTIDE SEQUENCE [LARGE SCALE GENOMIC DNA]</scope>
    <source>
        <strain evidence="2">TX4248</strain>
    </source>
</reference>
<protein>
    <recommendedName>
        <fullName evidence="3">DUF4809 domain-containing protein</fullName>
    </recommendedName>
</protein>
<dbReference type="Pfam" id="PF16067">
    <property type="entry name" value="DUF4809"/>
    <property type="match status" value="1"/>
</dbReference>
<comment type="caution">
    <text evidence="1">The sequence shown here is derived from an EMBL/GenBank/DDBJ whole genome shotgun (WGS) entry which is preliminary data.</text>
</comment>
<sequence length="136" mass="15878">MKQVKITTTSDLINGGCNACPNVKCTNYLVHVEDETIALETLTVADLVTLLALKEGFRQKLVMEMFEEYTVFERETHQVVFKEEETRILFQSKKQTIQSTLLCKEPQQVFQETQQILHQLFELEPFEFELVEETDE</sequence>
<gene>
    <name evidence="1" type="ORF">HMPREF9498_00340</name>
</gene>